<feature type="modified residue" description="4-aspartylphosphate" evidence="6">
    <location>
        <position position="59"/>
    </location>
</feature>
<dbReference type="Pfam" id="PF00196">
    <property type="entry name" value="GerE"/>
    <property type="match status" value="1"/>
</dbReference>
<dbReference type="SUPFAM" id="SSF52172">
    <property type="entry name" value="CheY-like"/>
    <property type="match status" value="1"/>
</dbReference>
<feature type="domain" description="Response regulatory" evidence="8">
    <location>
        <begin position="10"/>
        <end position="126"/>
    </location>
</feature>
<protein>
    <submittedName>
        <fullName evidence="9">Response regulator</fullName>
    </submittedName>
</protein>
<evidence type="ECO:0000313" key="10">
    <source>
        <dbReference type="Proteomes" id="UP001595796"/>
    </source>
</evidence>
<dbReference type="PROSITE" id="PS50043">
    <property type="entry name" value="HTH_LUXR_2"/>
    <property type="match status" value="1"/>
</dbReference>
<evidence type="ECO:0000256" key="1">
    <source>
        <dbReference type="ARBA" id="ARBA00022553"/>
    </source>
</evidence>
<evidence type="ECO:0000256" key="4">
    <source>
        <dbReference type="ARBA" id="ARBA00023125"/>
    </source>
</evidence>
<dbReference type="Pfam" id="PF00072">
    <property type="entry name" value="Response_reg"/>
    <property type="match status" value="1"/>
</dbReference>
<dbReference type="SMART" id="SM00421">
    <property type="entry name" value="HTH_LUXR"/>
    <property type="match status" value="1"/>
</dbReference>
<dbReference type="InterPro" id="IPR016032">
    <property type="entry name" value="Sig_transdc_resp-reg_C-effctor"/>
</dbReference>
<keyword evidence="2" id="KW-0902">Two-component regulatory system</keyword>
<dbReference type="PANTHER" id="PTHR48111:SF1">
    <property type="entry name" value="TWO-COMPONENT RESPONSE REGULATOR ORR33"/>
    <property type="match status" value="1"/>
</dbReference>
<dbReference type="PRINTS" id="PR00038">
    <property type="entry name" value="HTHLUXR"/>
</dbReference>
<gene>
    <name evidence="9" type="ORF">ACFPFW_03190</name>
</gene>
<evidence type="ECO:0000313" key="9">
    <source>
        <dbReference type="EMBL" id="MFC5067015.1"/>
    </source>
</evidence>
<dbReference type="InterPro" id="IPR011006">
    <property type="entry name" value="CheY-like_superfamily"/>
</dbReference>
<dbReference type="CDD" id="cd06170">
    <property type="entry name" value="LuxR_C_like"/>
    <property type="match status" value="1"/>
</dbReference>
<dbReference type="Gene3D" id="3.40.50.2300">
    <property type="match status" value="1"/>
</dbReference>
<dbReference type="InterPro" id="IPR000792">
    <property type="entry name" value="Tscrpt_reg_LuxR_C"/>
</dbReference>
<keyword evidence="10" id="KW-1185">Reference proteome</keyword>
<dbReference type="EMBL" id="JBHSJF010000003">
    <property type="protein sequence ID" value="MFC5067015.1"/>
    <property type="molecule type" value="Genomic_DNA"/>
</dbReference>
<proteinExistence type="predicted"/>
<evidence type="ECO:0000259" key="7">
    <source>
        <dbReference type="PROSITE" id="PS50043"/>
    </source>
</evidence>
<accession>A0ABV9YZZ8</accession>
<evidence type="ECO:0000256" key="3">
    <source>
        <dbReference type="ARBA" id="ARBA00023015"/>
    </source>
</evidence>
<evidence type="ECO:0000256" key="5">
    <source>
        <dbReference type="ARBA" id="ARBA00023163"/>
    </source>
</evidence>
<dbReference type="Gene3D" id="1.10.10.10">
    <property type="entry name" value="Winged helix-like DNA-binding domain superfamily/Winged helix DNA-binding domain"/>
    <property type="match status" value="1"/>
</dbReference>
<dbReference type="InterPro" id="IPR039420">
    <property type="entry name" value="WalR-like"/>
</dbReference>
<dbReference type="SMART" id="SM00448">
    <property type="entry name" value="REC"/>
    <property type="match status" value="1"/>
</dbReference>
<keyword evidence="5" id="KW-0804">Transcription</keyword>
<dbReference type="Proteomes" id="UP001595796">
    <property type="component" value="Unassembled WGS sequence"/>
</dbReference>
<evidence type="ECO:0000256" key="6">
    <source>
        <dbReference type="PROSITE-ProRule" id="PRU00169"/>
    </source>
</evidence>
<name>A0ABV9YZZ8_9HYPH</name>
<dbReference type="SUPFAM" id="SSF46894">
    <property type="entry name" value="C-terminal effector domain of the bipartite response regulators"/>
    <property type="match status" value="1"/>
</dbReference>
<dbReference type="RefSeq" id="WP_114957418.1">
    <property type="nucleotide sequence ID" value="NZ_JBHSJF010000003.1"/>
</dbReference>
<organism evidence="9 10">
    <name type="scientific">Flaviflagellibacter deserti</name>
    <dbReference type="NCBI Taxonomy" id="2267266"/>
    <lineage>
        <taxon>Bacteria</taxon>
        <taxon>Pseudomonadati</taxon>
        <taxon>Pseudomonadota</taxon>
        <taxon>Alphaproteobacteria</taxon>
        <taxon>Hyphomicrobiales</taxon>
        <taxon>Flaviflagellibacter</taxon>
    </lineage>
</organism>
<dbReference type="PANTHER" id="PTHR48111">
    <property type="entry name" value="REGULATOR OF RPOS"/>
    <property type="match status" value="1"/>
</dbReference>
<evidence type="ECO:0000259" key="8">
    <source>
        <dbReference type="PROSITE" id="PS50110"/>
    </source>
</evidence>
<sequence length="308" mass="33154">MSDTSHPRDIVLVVEDSADNLGMLTNVLDEAGMTVLVAVDGDSALKLVEQVTPDIILMDAVMPGKDGFETTRLLKQSETLSHVPVVFMTGLTETEHIVRGLEAGGVDYITKPVVPDELLARIRVHLANARAAQSARVALDVTGRFLLAVSAGGELLWATPQARRLLGSAALGRSSQQALPLAVRVWIGQATRSASAPAQISADIEGRRLQISFLARTGPDQFMLRVAEESFVLPETTLKERLGLTAREAEVLVWVGRGKSNKDVAEILGLSPRTVNKHLEQIYSKLGVENRASAAAIAVRTLTQDQID</sequence>
<dbReference type="PROSITE" id="PS50110">
    <property type="entry name" value="RESPONSE_REGULATORY"/>
    <property type="match status" value="1"/>
</dbReference>
<dbReference type="InterPro" id="IPR001789">
    <property type="entry name" value="Sig_transdc_resp-reg_receiver"/>
</dbReference>
<feature type="domain" description="HTH luxR-type" evidence="7">
    <location>
        <begin position="237"/>
        <end position="302"/>
    </location>
</feature>
<comment type="caution">
    <text evidence="9">The sequence shown here is derived from an EMBL/GenBank/DDBJ whole genome shotgun (WGS) entry which is preliminary data.</text>
</comment>
<keyword evidence="3" id="KW-0805">Transcription regulation</keyword>
<keyword evidence="1 6" id="KW-0597">Phosphoprotein</keyword>
<keyword evidence="4" id="KW-0238">DNA-binding</keyword>
<reference evidence="10" key="1">
    <citation type="journal article" date="2019" name="Int. J. Syst. Evol. Microbiol.">
        <title>The Global Catalogue of Microorganisms (GCM) 10K type strain sequencing project: providing services to taxonomists for standard genome sequencing and annotation.</title>
        <authorList>
            <consortium name="The Broad Institute Genomics Platform"/>
            <consortium name="The Broad Institute Genome Sequencing Center for Infectious Disease"/>
            <person name="Wu L."/>
            <person name="Ma J."/>
        </authorList>
    </citation>
    <scope>NUCLEOTIDE SEQUENCE [LARGE SCALE GENOMIC DNA]</scope>
    <source>
        <strain evidence="10">CGMCC 1.16444</strain>
    </source>
</reference>
<evidence type="ECO:0000256" key="2">
    <source>
        <dbReference type="ARBA" id="ARBA00023012"/>
    </source>
</evidence>
<dbReference type="InterPro" id="IPR036388">
    <property type="entry name" value="WH-like_DNA-bd_sf"/>
</dbReference>